<dbReference type="OrthoDB" id="424465at2759"/>
<gene>
    <name evidence="3" type="ORF">BQ2448_3824</name>
</gene>
<feature type="compositionally biased region" description="Acidic residues" evidence="1">
    <location>
        <begin position="458"/>
        <end position="471"/>
    </location>
</feature>
<feature type="domain" description="JmjC" evidence="2">
    <location>
        <begin position="239"/>
        <end position="498"/>
    </location>
</feature>
<dbReference type="EMBL" id="FMSP01000006">
    <property type="protein sequence ID" value="SCV71062.1"/>
    <property type="molecule type" value="Genomic_DNA"/>
</dbReference>
<dbReference type="SUPFAM" id="SSF51197">
    <property type="entry name" value="Clavaminate synthase-like"/>
    <property type="match status" value="1"/>
</dbReference>
<name>A0A238FB35_9BASI</name>
<evidence type="ECO:0000313" key="3">
    <source>
        <dbReference type="EMBL" id="SCV71062.1"/>
    </source>
</evidence>
<dbReference type="Proteomes" id="UP000198372">
    <property type="component" value="Unassembled WGS sequence"/>
</dbReference>
<evidence type="ECO:0000313" key="4">
    <source>
        <dbReference type="Proteomes" id="UP000198372"/>
    </source>
</evidence>
<dbReference type="STRING" id="269621.A0A238FB35"/>
<dbReference type="Pfam" id="PF13621">
    <property type="entry name" value="Cupin_8"/>
    <property type="match status" value="1"/>
</dbReference>
<evidence type="ECO:0000259" key="2">
    <source>
        <dbReference type="PROSITE" id="PS51184"/>
    </source>
</evidence>
<proteinExistence type="predicted"/>
<accession>A0A238FB35</accession>
<dbReference type="PANTHER" id="PTHR12461">
    <property type="entry name" value="HYPOXIA-INDUCIBLE FACTOR 1 ALPHA INHIBITOR-RELATED"/>
    <property type="match status" value="1"/>
</dbReference>
<reference evidence="4" key="1">
    <citation type="submission" date="2016-09" db="EMBL/GenBank/DDBJ databases">
        <authorList>
            <person name="Jeantristanb JTB J.-T."/>
            <person name="Ricardo R."/>
        </authorList>
    </citation>
    <scope>NUCLEOTIDE SEQUENCE [LARGE SCALE GENOMIC DNA]</scope>
</reference>
<evidence type="ECO:0000256" key="1">
    <source>
        <dbReference type="SAM" id="MobiDB-lite"/>
    </source>
</evidence>
<feature type="compositionally biased region" description="Low complexity" evidence="1">
    <location>
        <begin position="40"/>
        <end position="54"/>
    </location>
</feature>
<keyword evidence="4" id="KW-1185">Reference proteome</keyword>
<sequence>MGPRRLLELENDHRVLLRSGLEAGPMDMDPAVHVPSRGVSTSTSTSTCPACASTYRTSPTTSSLKPFIQPTQSHPIDPTHPQRTSQAHFRTQTQLRHTLSDLIESYQALNSRTVPELRTPPRALEFCREFVGVNRPVVVRASKGEGKEGRGGGEMEALGKWVRNYLVKRMEGRKVEVAVSPNGKADSIILNPQDGKEYFVEPAAVQMDLETLFQHLNTPSNTSTASDSDSDKSTTAPAVYYLQSQNGNLQPNQDLEPLLTDVGERGPRWAREAFGSDPDAVNIWIGDERSSTSVHKDPYENIYLVIRGTKTFTLYPPTEFVCLKERTYPHASYTFDLKNGKFEIIPTEGFKIPWLSVIPFSTNMTKFTFTTGGSEEKSRVEDLFHSESESEFEAHFFEEKKKEKRMRNNNMKDLATPLTVTLEEGDYLYLPSLWFHAVRQEGRRAKRRRRRGKSLSSVDDDDEASPRDDDDDDRAVIAVNWWYDMKMHGPGWSMNEFLREVSRIAVSSEEEKEEEEE</sequence>
<dbReference type="Gene3D" id="2.60.120.10">
    <property type="entry name" value="Jelly Rolls"/>
    <property type="match status" value="2"/>
</dbReference>
<dbReference type="InterPro" id="IPR003347">
    <property type="entry name" value="JmjC_dom"/>
</dbReference>
<feature type="region of interest" description="Disordered" evidence="1">
    <location>
        <begin position="36"/>
        <end position="83"/>
    </location>
</feature>
<dbReference type="InterPro" id="IPR014710">
    <property type="entry name" value="RmlC-like_jellyroll"/>
</dbReference>
<dbReference type="SMART" id="SM00558">
    <property type="entry name" value="JmjC"/>
    <property type="match status" value="1"/>
</dbReference>
<feature type="compositionally biased region" description="Polar residues" evidence="1">
    <location>
        <begin position="55"/>
        <end position="74"/>
    </location>
</feature>
<feature type="region of interest" description="Disordered" evidence="1">
    <location>
        <begin position="446"/>
        <end position="471"/>
    </location>
</feature>
<dbReference type="PROSITE" id="PS51184">
    <property type="entry name" value="JMJC"/>
    <property type="match status" value="1"/>
</dbReference>
<organism evidence="3 4">
    <name type="scientific">Microbotryum intermedium</name>
    <dbReference type="NCBI Taxonomy" id="269621"/>
    <lineage>
        <taxon>Eukaryota</taxon>
        <taxon>Fungi</taxon>
        <taxon>Dikarya</taxon>
        <taxon>Basidiomycota</taxon>
        <taxon>Pucciniomycotina</taxon>
        <taxon>Microbotryomycetes</taxon>
        <taxon>Microbotryales</taxon>
        <taxon>Microbotryaceae</taxon>
        <taxon>Microbotryum</taxon>
    </lineage>
</organism>
<dbReference type="InterPro" id="IPR041667">
    <property type="entry name" value="Cupin_8"/>
</dbReference>
<protein>
    <submittedName>
        <fullName evidence="3">BQ2448_3824 protein</fullName>
    </submittedName>
</protein>
<dbReference type="PANTHER" id="PTHR12461:SF99">
    <property type="entry name" value="BIFUNCTIONAL PEPTIDASE AND (3S)-LYSYL HYDROXYLASE JMJD7"/>
    <property type="match status" value="1"/>
</dbReference>
<dbReference type="AlphaFoldDB" id="A0A238FB35"/>